<evidence type="ECO:0000256" key="1">
    <source>
        <dbReference type="SAM" id="Phobius"/>
    </source>
</evidence>
<evidence type="ECO:0000313" key="2">
    <source>
        <dbReference type="EMBL" id="CAD9068806.1"/>
    </source>
</evidence>
<dbReference type="EMBL" id="HBGB01040594">
    <property type="protein sequence ID" value="CAD9068806.1"/>
    <property type="molecule type" value="Transcribed_RNA"/>
</dbReference>
<keyword evidence="1" id="KW-1133">Transmembrane helix</keyword>
<organism evidence="2">
    <name type="scientific">Vitrella brassicaformis</name>
    <dbReference type="NCBI Taxonomy" id="1169539"/>
    <lineage>
        <taxon>Eukaryota</taxon>
        <taxon>Sar</taxon>
        <taxon>Alveolata</taxon>
        <taxon>Colpodellida</taxon>
        <taxon>Vitrellaceae</taxon>
        <taxon>Vitrella</taxon>
    </lineage>
</organism>
<proteinExistence type="predicted"/>
<gene>
    <name evidence="2" type="ORF">VBRA1451_LOCUS23880</name>
</gene>
<protein>
    <submittedName>
        <fullName evidence="2">Uncharacterized protein</fullName>
    </submittedName>
</protein>
<reference evidence="2" key="1">
    <citation type="submission" date="2021-01" db="EMBL/GenBank/DDBJ databases">
        <authorList>
            <person name="Corre E."/>
            <person name="Pelletier E."/>
            <person name="Niang G."/>
            <person name="Scheremetjew M."/>
            <person name="Finn R."/>
            <person name="Kale V."/>
            <person name="Holt S."/>
            <person name="Cochrane G."/>
            <person name="Meng A."/>
            <person name="Brown T."/>
            <person name="Cohen L."/>
        </authorList>
    </citation>
    <scope>NUCLEOTIDE SEQUENCE</scope>
    <source>
        <strain evidence="2">CCMP3346</strain>
    </source>
</reference>
<sequence length="129" mass="14774">MAPVHNILVNCVFVCVCKWMVWLARSWLAVRARSTSDGWMACMERGGKGRVCVCAWWTDVCVGCLVGLAEWWHADAWMDGWICLCSRNGWRVSCLSSIFFLEKEWLSWFVGRSVFSPQRIPSPISPLLL</sequence>
<keyword evidence="1" id="KW-0472">Membrane</keyword>
<name>A0A7S1PA94_9ALVE</name>
<feature type="transmembrane region" description="Helical" evidence="1">
    <location>
        <begin position="6"/>
        <end position="24"/>
    </location>
</feature>
<accession>A0A7S1PA94</accession>
<dbReference type="AlphaFoldDB" id="A0A7S1PA94"/>
<keyword evidence="1" id="KW-0812">Transmembrane</keyword>